<accession>A0A1I5RMM0</accession>
<keyword evidence="2" id="KW-1185">Reference proteome</keyword>
<evidence type="ECO:0000313" key="2">
    <source>
        <dbReference type="Proteomes" id="UP000198577"/>
    </source>
</evidence>
<keyword evidence="1" id="KW-0966">Cell projection</keyword>
<gene>
    <name evidence="1" type="ORF">SAMN05444406_10138</name>
</gene>
<dbReference type="RefSeq" id="WP_025746592.1">
    <property type="nucleotide sequence ID" value="NZ_FOXR01000001.1"/>
</dbReference>
<dbReference type="NCBIfam" id="TIGR02530">
    <property type="entry name" value="flg_new"/>
    <property type="match status" value="1"/>
</dbReference>
<dbReference type="STRING" id="937334.SAMN05444406_10138"/>
<keyword evidence="1" id="KW-0282">Flagellum</keyword>
<organism evidence="1 2">
    <name type="scientific">Caldicoprobacter faecalis</name>
    <dbReference type="NCBI Taxonomy" id="937334"/>
    <lineage>
        <taxon>Bacteria</taxon>
        <taxon>Bacillati</taxon>
        <taxon>Bacillota</taxon>
        <taxon>Clostridia</taxon>
        <taxon>Caldicoprobacterales</taxon>
        <taxon>Caldicoprobacteraceae</taxon>
        <taxon>Caldicoprobacter</taxon>
    </lineage>
</organism>
<reference evidence="1 2" key="1">
    <citation type="submission" date="2016-10" db="EMBL/GenBank/DDBJ databases">
        <authorList>
            <person name="de Groot N.N."/>
        </authorList>
    </citation>
    <scope>NUCLEOTIDE SEQUENCE [LARGE SCALE GENOMIC DNA]</scope>
    <source>
        <strain evidence="1 2">DSM 20678</strain>
    </source>
</reference>
<dbReference type="InterPro" id="IPR013367">
    <property type="entry name" value="Flagellar_put"/>
</dbReference>
<protein>
    <submittedName>
        <fullName evidence="1">Flagellar operon protein</fullName>
    </submittedName>
</protein>
<dbReference type="Proteomes" id="UP000198577">
    <property type="component" value="Unassembled WGS sequence"/>
</dbReference>
<keyword evidence="1" id="KW-0969">Cilium</keyword>
<evidence type="ECO:0000313" key="1">
    <source>
        <dbReference type="EMBL" id="SFP59501.1"/>
    </source>
</evidence>
<proteinExistence type="predicted"/>
<sequence>MDSGKVEYTRIIYSGKVSGIPYVHSPQKVDKTGGDVGFDEILKEAIQKEQSLKFSKHAQTRMKQRNIWLSHAEIDKISKAVEKAQEKGVRDSLVLMGNLAFIVNVPTRTVVTAVDGESIKENIFTNIDGAVVL</sequence>
<dbReference type="EMBL" id="FOXR01000001">
    <property type="protein sequence ID" value="SFP59501.1"/>
    <property type="molecule type" value="Genomic_DNA"/>
</dbReference>
<name>A0A1I5RMM0_9FIRM</name>
<dbReference type="AlphaFoldDB" id="A0A1I5RMM0"/>
<dbReference type="Pfam" id="PF12611">
    <property type="entry name" value="Flagellar_put"/>
    <property type="match status" value="1"/>
</dbReference>